<organism evidence="3 4">
    <name type="scientific">Acidithiobacillus caldus</name>
    <dbReference type="NCBI Taxonomy" id="33059"/>
    <lineage>
        <taxon>Bacteria</taxon>
        <taxon>Pseudomonadati</taxon>
        <taxon>Pseudomonadota</taxon>
        <taxon>Acidithiobacillia</taxon>
        <taxon>Acidithiobacillales</taxon>
        <taxon>Acidithiobacillaceae</taxon>
        <taxon>Acidithiobacillus</taxon>
    </lineage>
</organism>
<reference evidence="3 4" key="1">
    <citation type="submission" date="2016-06" db="EMBL/GenBank/DDBJ databases">
        <title>Gene turnover analysis identifies the evolutionary adaptation of the extremophile Acidithiobacillus caldus.</title>
        <authorList>
            <person name="Zhang X."/>
        </authorList>
    </citation>
    <scope>NUCLEOTIDE SEQUENCE [LARGE SCALE GENOMIC DNA]</scope>
    <source>
        <strain evidence="3 4">S1</strain>
    </source>
</reference>
<dbReference type="Pfam" id="PF01464">
    <property type="entry name" value="SLT"/>
    <property type="match status" value="1"/>
</dbReference>
<feature type="domain" description="Transglycosylase SLT" evidence="2">
    <location>
        <begin position="190"/>
        <end position="281"/>
    </location>
</feature>
<evidence type="ECO:0000313" key="4">
    <source>
        <dbReference type="Proteomes" id="UP000175707"/>
    </source>
</evidence>
<dbReference type="PANTHER" id="PTHR37423:SF2">
    <property type="entry name" value="MEMBRANE-BOUND LYTIC MUREIN TRANSGLYCOSYLASE C"/>
    <property type="match status" value="1"/>
</dbReference>
<comment type="caution">
    <text evidence="3">The sequence shown here is derived from an EMBL/GenBank/DDBJ whole genome shotgun (WGS) entry which is preliminary data.</text>
</comment>
<evidence type="ECO:0000256" key="1">
    <source>
        <dbReference type="ARBA" id="ARBA00007734"/>
    </source>
</evidence>
<dbReference type="EMBL" id="LZYH01000946">
    <property type="protein sequence ID" value="OFC44575.1"/>
    <property type="molecule type" value="Genomic_DNA"/>
</dbReference>
<dbReference type="InterPro" id="IPR023346">
    <property type="entry name" value="Lysozyme-like_dom_sf"/>
</dbReference>
<dbReference type="InterPro" id="IPR008258">
    <property type="entry name" value="Transglycosylase_SLT_dom_1"/>
</dbReference>
<evidence type="ECO:0000313" key="3">
    <source>
        <dbReference type="EMBL" id="OFC44575.1"/>
    </source>
</evidence>
<dbReference type="Proteomes" id="UP000175707">
    <property type="component" value="Unassembled WGS sequence"/>
</dbReference>
<proteinExistence type="inferred from homology"/>
<comment type="similarity">
    <text evidence="1">Belongs to the transglycosylase Slt family.</text>
</comment>
<accession>A0A1E7YSX9</accession>
<dbReference type="PANTHER" id="PTHR37423">
    <property type="entry name" value="SOLUBLE LYTIC MUREIN TRANSGLYCOSYLASE-RELATED"/>
    <property type="match status" value="1"/>
</dbReference>
<dbReference type="Gene3D" id="1.10.530.10">
    <property type="match status" value="1"/>
</dbReference>
<name>A0A1E7YSX9_9PROT</name>
<gene>
    <name evidence="3" type="ORF">BAE30_14075</name>
</gene>
<protein>
    <recommendedName>
        <fullName evidence="2">Transglycosylase SLT domain-containing protein</fullName>
    </recommendedName>
</protein>
<evidence type="ECO:0000259" key="2">
    <source>
        <dbReference type="Pfam" id="PF01464"/>
    </source>
</evidence>
<dbReference type="AlphaFoldDB" id="A0A1E7YSX9"/>
<dbReference type="CDD" id="cd00254">
    <property type="entry name" value="LT-like"/>
    <property type="match status" value="1"/>
</dbReference>
<sequence>MMVPACLQHEAMQWQVPVQKLEALYHPDPKAGIGVMGIPTAWLPVLEKNGFTVFQLQKNPCANIRAAAMILSAEHAEKPATAPAPACLKQAATAYHTNYSILLTIYQNAMNSKPAQGYGVMHIPGQWLPILRASGFPEWRVKHETCWNIAAAAWILSAEGTQPPTPVNVTQSTSGIPNIPARIAADAELASRSSGVPAPLLLAVAWQESGFNPQAVSPKGAQGLMQFMPGTWTRFGHGSPFDPLDALLAGARYLRHLALRFHSWRLALAGYNAGGQAVIQAGYRIPPFQQTQRYVPSVLSHYQKISLESR</sequence>
<dbReference type="SUPFAM" id="SSF53955">
    <property type="entry name" value="Lysozyme-like"/>
    <property type="match status" value="2"/>
</dbReference>